<evidence type="ECO:0000313" key="10">
    <source>
        <dbReference type="EMBL" id="SFS05258.1"/>
    </source>
</evidence>
<dbReference type="Pfam" id="PF04616">
    <property type="entry name" value="Glyco_hydro_43"/>
    <property type="match status" value="1"/>
</dbReference>
<keyword evidence="3 7" id="KW-0378">Hydrolase</keyword>
<dbReference type="STRING" id="37658.SAMN05661086_03463"/>
<feature type="site" description="Important for catalytic activity, responsible for pKa modulation of the active site Glu and correct orientation of both the proton donor and substrate" evidence="6">
    <location>
        <position position="218"/>
    </location>
</feature>
<feature type="domain" description="Extracellular endo-alpha-(1-&gt;5)-L-arabinanase C-terminal" evidence="9">
    <location>
        <begin position="414"/>
        <end position="517"/>
    </location>
</feature>
<comment type="pathway">
    <text evidence="1">Glycan metabolism; L-arabinan degradation.</text>
</comment>
<evidence type="ECO:0000256" key="1">
    <source>
        <dbReference type="ARBA" id="ARBA00004834"/>
    </source>
</evidence>
<dbReference type="InterPro" id="IPR006710">
    <property type="entry name" value="Glyco_hydro_43"/>
</dbReference>
<dbReference type="Pfam" id="PF16369">
    <property type="entry name" value="GH43_C"/>
    <property type="match status" value="1"/>
</dbReference>
<evidence type="ECO:0000256" key="6">
    <source>
        <dbReference type="PIRSR" id="PIRSR606710-2"/>
    </source>
</evidence>
<dbReference type="Gene3D" id="2.115.10.20">
    <property type="entry name" value="Glycosyl hydrolase domain, family 43"/>
    <property type="match status" value="1"/>
</dbReference>
<comment type="similarity">
    <text evidence="2 7">Belongs to the glycosyl hydrolase 43 family.</text>
</comment>
<protein>
    <submittedName>
        <fullName evidence="10">Arabinan endo-1,5-alpha-L-arabinosidase</fullName>
    </submittedName>
</protein>
<evidence type="ECO:0000256" key="4">
    <source>
        <dbReference type="ARBA" id="ARBA00023295"/>
    </source>
</evidence>
<dbReference type="Proteomes" id="UP000199659">
    <property type="component" value="Unassembled WGS sequence"/>
</dbReference>
<evidence type="ECO:0000259" key="9">
    <source>
        <dbReference type="Pfam" id="PF16369"/>
    </source>
</evidence>
<proteinExistence type="inferred from homology"/>
<dbReference type="AlphaFoldDB" id="A0A1I6LPC0"/>
<evidence type="ECO:0000313" key="11">
    <source>
        <dbReference type="Proteomes" id="UP000199659"/>
    </source>
</evidence>
<feature type="active site" description="Proton acceptor" evidence="5">
    <location>
        <position position="83"/>
    </location>
</feature>
<organism evidence="10 11">
    <name type="scientific">Anaeromicropila populeti</name>
    <dbReference type="NCBI Taxonomy" id="37658"/>
    <lineage>
        <taxon>Bacteria</taxon>
        <taxon>Bacillati</taxon>
        <taxon>Bacillota</taxon>
        <taxon>Clostridia</taxon>
        <taxon>Lachnospirales</taxon>
        <taxon>Lachnospiraceae</taxon>
        <taxon>Anaeromicropila</taxon>
    </lineage>
</organism>
<dbReference type="CDD" id="cd18832">
    <property type="entry name" value="GH43_GsAbnA-like"/>
    <property type="match status" value="1"/>
</dbReference>
<dbReference type="InterPro" id="IPR050727">
    <property type="entry name" value="GH43_arabinanases"/>
</dbReference>
<feature type="region of interest" description="Disordered" evidence="8">
    <location>
        <begin position="34"/>
        <end position="61"/>
    </location>
</feature>
<dbReference type="Gene3D" id="2.40.128.10">
    <property type="match status" value="1"/>
</dbReference>
<dbReference type="SUPFAM" id="SSF75005">
    <property type="entry name" value="Arabinanase/levansucrase/invertase"/>
    <property type="match status" value="1"/>
</dbReference>
<gene>
    <name evidence="10" type="ORF">SAMN05661086_03463</name>
</gene>
<sequence>MFYGKNSIKKTTFSLLAVGIIVLGISGCDSKEMNNKNTAQSEAVTEAAEESTQKTEESDSLAGIKLKADANEKHSFANVSVHDPSVIKVDGTYYIFGSHLAGAKSTDLMNWTLLSTGVNAGNTIIPDAPVELEDALTWAQTDTLWAPDVIQLQDGRFYMYYCACRGDSPLSALGIAVSDNVEGPYKNLGIILKSGMGSDIESEDGGIYNAAEQPNVVDPCVFFDKEGKLWMVYGSYSGGVFILELNPETGFPLETGYGKKLLGENHLRIEAPYIIYSPESEYYYMFLSFGGLAADGGYNIRVCRSKTPDGPYYDSAGNDMINCKGPANTVFDDTAAAEFGAKILGNISFQWLEGENGKLRNGYVSPGHNSVAYDEETGKYFMIFHTRFENRGEAHEVRVHQLFLNEDDWFVAAPYRYIGESLEVIQDTEVVGTYKLINQMRDISSFIKKSVLISLNEDYTVTGEVSGQWKLSGDNQMEITLGKTEYKGVLLKQWDEYGLKTVLTFSALSEDGTSILGSGCEAVTTN</sequence>
<keyword evidence="11" id="KW-1185">Reference proteome</keyword>
<dbReference type="EMBL" id="FOYZ01000019">
    <property type="protein sequence ID" value="SFS05258.1"/>
    <property type="molecule type" value="Genomic_DNA"/>
</dbReference>
<accession>A0A1I6LPC0</accession>
<dbReference type="InterPro" id="IPR032291">
    <property type="entry name" value="Abn2_C"/>
</dbReference>
<keyword evidence="4 7" id="KW-0326">Glycosidase</keyword>
<feature type="active site" description="Proton donor" evidence="5">
    <location>
        <position position="270"/>
    </location>
</feature>
<dbReference type="GO" id="GO:0005975">
    <property type="term" value="P:carbohydrate metabolic process"/>
    <property type="evidence" value="ECO:0007669"/>
    <property type="project" value="InterPro"/>
</dbReference>
<evidence type="ECO:0000256" key="2">
    <source>
        <dbReference type="ARBA" id="ARBA00009865"/>
    </source>
</evidence>
<evidence type="ECO:0000256" key="8">
    <source>
        <dbReference type="SAM" id="MobiDB-lite"/>
    </source>
</evidence>
<dbReference type="PANTHER" id="PTHR43301:SF3">
    <property type="entry name" value="ARABINAN ENDO-1,5-ALPHA-L-ARABINOSIDASE A-RELATED"/>
    <property type="match status" value="1"/>
</dbReference>
<dbReference type="InterPro" id="IPR023296">
    <property type="entry name" value="Glyco_hydro_beta-prop_sf"/>
</dbReference>
<evidence type="ECO:0000256" key="7">
    <source>
        <dbReference type="RuleBase" id="RU361187"/>
    </source>
</evidence>
<dbReference type="PROSITE" id="PS51257">
    <property type="entry name" value="PROKAR_LIPOPROTEIN"/>
    <property type="match status" value="1"/>
</dbReference>
<dbReference type="GO" id="GO:0004553">
    <property type="term" value="F:hydrolase activity, hydrolyzing O-glycosyl compounds"/>
    <property type="evidence" value="ECO:0007669"/>
    <property type="project" value="InterPro"/>
</dbReference>
<name>A0A1I6LPC0_9FIRM</name>
<evidence type="ECO:0000256" key="3">
    <source>
        <dbReference type="ARBA" id="ARBA00022801"/>
    </source>
</evidence>
<evidence type="ECO:0000256" key="5">
    <source>
        <dbReference type="PIRSR" id="PIRSR606710-1"/>
    </source>
</evidence>
<reference evidence="10 11" key="1">
    <citation type="submission" date="2016-10" db="EMBL/GenBank/DDBJ databases">
        <authorList>
            <person name="de Groot N.N."/>
        </authorList>
    </citation>
    <scope>NUCLEOTIDE SEQUENCE [LARGE SCALE GENOMIC DNA]</scope>
    <source>
        <strain evidence="10 11">743A</strain>
    </source>
</reference>
<dbReference type="RefSeq" id="WP_207649508.1">
    <property type="nucleotide sequence ID" value="NZ_FOYZ01000019.1"/>
</dbReference>
<dbReference type="PANTHER" id="PTHR43301">
    <property type="entry name" value="ARABINAN ENDO-1,5-ALPHA-L-ARABINOSIDASE"/>
    <property type="match status" value="1"/>
</dbReference>